<dbReference type="PROSITE" id="PS50198">
    <property type="entry name" value="PPIC_PPIASE_2"/>
    <property type="match status" value="2"/>
</dbReference>
<evidence type="ECO:0000256" key="4">
    <source>
        <dbReference type="ARBA" id="ARBA00023110"/>
    </source>
</evidence>
<dbReference type="InterPro" id="IPR027304">
    <property type="entry name" value="Trigger_fact/SurA_dom_sf"/>
</dbReference>
<dbReference type="EMBL" id="JBDKXB010000009">
    <property type="protein sequence ID" value="MEY6432536.1"/>
    <property type="molecule type" value="Genomic_DNA"/>
</dbReference>
<keyword evidence="10" id="KW-1185">Reference proteome</keyword>
<dbReference type="Proteomes" id="UP001564408">
    <property type="component" value="Unassembled WGS sequence"/>
</dbReference>
<name>A0ABV4BDD4_9GAMM</name>
<dbReference type="InterPro" id="IPR023058">
    <property type="entry name" value="PPIase_PpiC_CS"/>
</dbReference>
<keyword evidence="5 7" id="KW-0143">Chaperone</keyword>
<accession>A0ABV4BDD4</accession>
<dbReference type="Gene3D" id="3.10.50.40">
    <property type="match status" value="2"/>
</dbReference>
<keyword evidence="1 7" id="KW-0732">Signal</keyword>
<feature type="domain" description="PpiC" evidence="8">
    <location>
        <begin position="292"/>
        <end position="391"/>
    </location>
</feature>
<organism evidence="9 10">
    <name type="scientific">Thioalkalicoccus limnaeus</name>
    <dbReference type="NCBI Taxonomy" id="120681"/>
    <lineage>
        <taxon>Bacteria</taxon>
        <taxon>Pseudomonadati</taxon>
        <taxon>Pseudomonadota</taxon>
        <taxon>Gammaproteobacteria</taxon>
        <taxon>Chromatiales</taxon>
        <taxon>Chromatiaceae</taxon>
        <taxon>Thioalkalicoccus</taxon>
    </lineage>
</organism>
<evidence type="ECO:0000256" key="6">
    <source>
        <dbReference type="ARBA" id="ARBA00023235"/>
    </source>
</evidence>
<dbReference type="Pfam" id="PF00639">
    <property type="entry name" value="Rotamase"/>
    <property type="match status" value="2"/>
</dbReference>
<dbReference type="PANTHER" id="PTHR47637:SF1">
    <property type="entry name" value="CHAPERONE SURA"/>
    <property type="match status" value="1"/>
</dbReference>
<reference evidence="9 10" key="1">
    <citation type="submission" date="2024-05" db="EMBL/GenBank/DDBJ databases">
        <title>Genome Sequence and Characterization of the New Strain Purple Sulfur Bacterium of Genus Thioalkalicoccus.</title>
        <authorList>
            <person name="Bryantseva I.A."/>
            <person name="Kyndt J.A."/>
            <person name="Imhoff J.F."/>
        </authorList>
    </citation>
    <scope>NUCLEOTIDE SEQUENCE [LARGE SCALE GENOMIC DNA]</scope>
    <source>
        <strain evidence="9 10">Um2</strain>
    </source>
</reference>
<dbReference type="InterPro" id="IPR050280">
    <property type="entry name" value="OMP_Chaperone_SurA"/>
</dbReference>
<dbReference type="GO" id="GO:0003755">
    <property type="term" value="F:peptidyl-prolyl cis-trans isomerase activity"/>
    <property type="evidence" value="ECO:0007669"/>
    <property type="project" value="UniProtKB-EC"/>
</dbReference>
<sequence length="441" mass="49294">MVIAVIENGRNRWRRRWLALVLVLIGLWSSVAAGPLDAIVAIVNDDVIVASELRSEIDLVVPQMQQRGTPIPPRDALERQVLDRLILNRLQWQRAEEIGLKVDDAMLQQALVNIATRNGLTLEELREALEASGMRFDDFREDTRRQILTSNLQAQEVVRNIQVTDQEVDRFLEREASRLIERTAVRLQHILIAVSEGAPAAEVEQARTRAQGLVAQLRGGADFARVAATHSDGRQALEGGDLGWFEMAAVPSLAAELAFTLAVGEISDPLRSPSGFHVIRLADIRGDTPQSVTQTQARHILIRTSELVADSDAQRRLEQLRLRIVGGEDFAALARAHSDDAGSALRGGDLGWVSPGDTVPEFETQLDALAPNQVSEPFRSPFGWHIVQVLDRRDRDTTDEVMRQKARDAIRERKANEEIELWLQRLRAEAYVEIRLGRDDS</sequence>
<keyword evidence="3 7" id="KW-0574">Periplasm</keyword>
<proteinExistence type="inferred from homology"/>
<dbReference type="HAMAP" id="MF_01183">
    <property type="entry name" value="Chaperone_SurA"/>
    <property type="match status" value="1"/>
</dbReference>
<dbReference type="Gene3D" id="1.10.4030.10">
    <property type="entry name" value="Porin chaperone SurA, peptide-binding domain"/>
    <property type="match status" value="1"/>
</dbReference>
<evidence type="ECO:0000313" key="10">
    <source>
        <dbReference type="Proteomes" id="UP001564408"/>
    </source>
</evidence>
<dbReference type="Pfam" id="PF09312">
    <property type="entry name" value="SurA_N"/>
    <property type="match status" value="1"/>
</dbReference>
<protein>
    <recommendedName>
        <fullName evidence="7">Chaperone SurA</fullName>
    </recommendedName>
    <alternativeName>
        <fullName evidence="7">Peptidyl-prolyl cis-trans isomerase SurA</fullName>
        <shortName evidence="7">PPIase SurA</shortName>
        <ecNumber evidence="7">5.2.1.8</ecNumber>
    </alternativeName>
    <alternativeName>
        <fullName evidence="7">Rotamase SurA</fullName>
    </alternativeName>
</protein>
<evidence type="ECO:0000256" key="5">
    <source>
        <dbReference type="ARBA" id="ARBA00023186"/>
    </source>
</evidence>
<dbReference type="InterPro" id="IPR015391">
    <property type="entry name" value="SurA_N"/>
</dbReference>
<dbReference type="InterPro" id="IPR000297">
    <property type="entry name" value="PPIase_PpiC"/>
</dbReference>
<dbReference type="PANTHER" id="PTHR47637">
    <property type="entry name" value="CHAPERONE SURA"/>
    <property type="match status" value="1"/>
</dbReference>
<feature type="domain" description="PpiC" evidence="8">
    <location>
        <begin position="182"/>
        <end position="283"/>
    </location>
</feature>
<dbReference type="PROSITE" id="PS01096">
    <property type="entry name" value="PPIC_PPIASE_1"/>
    <property type="match status" value="1"/>
</dbReference>
<evidence type="ECO:0000256" key="3">
    <source>
        <dbReference type="ARBA" id="ARBA00022764"/>
    </source>
</evidence>
<comment type="function">
    <text evidence="7">Chaperone involved in the correct folding and assembly of outer membrane proteins. Recognizes specific patterns of aromatic residues and the orientation of their side chains, which are found more frequently in integral outer membrane proteins. May act in both early periplasmic and late outer membrane-associated steps of protein maturation.</text>
</comment>
<dbReference type="InterPro" id="IPR023034">
    <property type="entry name" value="PPIase_SurA"/>
</dbReference>
<keyword evidence="6 7" id="KW-0413">Isomerase</keyword>
<comment type="domain">
    <text evidence="7">The PPIase activity resides only in the second parvulin domain. The N-terminal region and the C-terminal tail are necessary and sufficient for the chaperone activity of SurA. The PPIase activity is dispensable for SurA to function as a chaperone. The N-terminal region and the C-terminal tail are also required for porin recognition.</text>
</comment>
<evidence type="ECO:0000259" key="8">
    <source>
        <dbReference type="PROSITE" id="PS50198"/>
    </source>
</evidence>
<evidence type="ECO:0000256" key="7">
    <source>
        <dbReference type="HAMAP-Rule" id="MF_01183"/>
    </source>
</evidence>
<comment type="caution">
    <text evidence="9">The sequence shown here is derived from an EMBL/GenBank/DDBJ whole genome shotgun (WGS) entry which is preliminary data.</text>
</comment>
<evidence type="ECO:0000313" key="9">
    <source>
        <dbReference type="EMBL" id="MEY6432536.1"/>
    </source>
</evidence>
<dbReference type="SUPFAM" id="SSF109998">
    <property type="entry name" value="Triger factor/SurA peptide-binding domain-like"/>
    <property type="match status" value="1"/>
</dbReference>
<evidence type="ECO:0000256" key="2">
    <source>
        <dbReference type="ARBA" id="ARBA00022737"/>
    </source>
</evidence>
<comment type="catalytic activity">
    <reaction evidence="7">
        <text>[protein]-peptidylproline (omega=180) = [protein]-peptidylproline (omega=0)</text>
        <dbReference type="Rhea" id="RHEA:16237"/>
        <dbReference type="Rhea" id="RHEA-COMP:10747"/>
        <dbReference type="Rhea" id="RHEA-COMP:10748"/>
        <dbReference type="ChEBI" id="CHEBI:83833"/>
        <dbReference type="ChEBI" id="CHEBI:83834"/>
        <dbReference type="EC" id="5.2.1.8"/>
    </reaction>
</comment>
<dbReference type="SUPFAM" id="SSF54534">
    <property type="entry name" value="FKBP-like"/>
    <property type="match status" value="2"/>
</dbReference>
<dbReference type="EC" id="5.2.1.8" evidence="7"/>
<evidence type="ECO:0000256" key="1">
    <source>
        <dbReference type="ARBA" id="ARBA00022729"/>
    </source>
</evidence>
<keyword evidence="2 7" id="KW-0677">Repeat</keyword>
<keyword evidence="4 7" id="KW-0697">Rotamase</keyword>
<gene>
    <name evidence="7" type="primary">surA</name>
    <name evidence="9" type="ORF">ABC977_08980</name>
</gene>
<dbReference type="InterPro" id="IPR046357">
    <property type="entry name" value="PPIase_dom_sf"/>
</dbReference>
<comment type="subcellular location">
    <subcellularLocation>
        <location evidence="7">Periplasm</location>
    </subcellularLocation>
    <text evidence="7">Is capable of associating with the outer membrane.</text>
</comment>